<keyword evidence="3" id="KW-1185">Reference proteome</keyword>
<feature type="compositionally biased region" description="Basic and acidic residues" evidence="1">
    <location>
        <begin position="7"/>
        <end position="31"/>
    </location>
</feature>
<accession>A0A1T5DEX7</accession>
<sequence>MNKAQRKKDDHAHDRRYDQHQKSAKRTEKNIQEACNFISKNPYKKQQNKI</sequence>
<evidence type="ECO:0000256" key="1">
    <source>
        <dbReference type="SAM" id="MobiDB-lite"/>
    </source>
</evidence>
<evidence type="ECO:0000313" key="2">
    <source>
        <dbReference type="EMBL" id="SKB70226.1"/>
    </source>
</evidence>
<feature type="region of interest" description="Disordered" evidence="1">
    <location>
        <begin position="1"/>
        <end position="50"/>
    </location>
</feature>
<reference evidence="3" key="1">
    <citation type="submission" date="2017-02" db="EMBL/GenBank/DDBJ databases">
        <authorList>
            <person name="Varghese N."/>
            <person name="Submissions S."/>
        </authorList>
    </citation>
    <scope>NUCLEOTIDE SEQUENCE [LARGE SCALE GENOMIC DNA]</scope>
    <source>
        <strain evidence="3">DSM 23405</strain>
    </source>
</reference>
<dbReference type="RefSeq" id="WP_176132757.1">
    <property type="nucleotide sequence ID" value="NZ_FUYY01000005.1"/>
</dbReference>
<gene>
    <name evidence="2" type="ORF">SAMN05660776_2582</name>
</gene>
<protein>
    <submittedName>
        <fullName evidence="2">Uncharacterized protein</fullName>
    </submittedName>
</protein>
<evidence type="ECO:0000313" key="3">
    <source>
        <dbReference type="Proteomes" id="UP000190230"/>
    </source>
</evidence>
<name>A0A1T5DEX7_9FLAO</name>
<dbReference type="AlphaFoldDB" id="A0A1T5DEX7"/>
<proteinExistence type="predicted"/>
<organism evidence="2 3">
    <name type="scientific">Salegentibacter holothuriorum</name>
    <dbReference type="NCBI Taxonomy" id="241145"/>
    <lineage>
        <taxon>Bacteria</taxon>
        <taxon>Pseudomonadati</taxon>
        <taxon>Bacteroidota</taxon>
        <taxon>Flavobacteriia</taxon>
        <taxon>Flavobacteriales</taxon>
        <taxon>Flavobacteriaceae</taxon>
        <taxon>Salegentibacter</taxon>
    </lineage>
</organism>
<dbReference type="Proteomes" id="UP000190230">
    <property type="component" value="Unassembled WGS sequence"/>
</dbReference>
<dbReference type="EMBL" id="FUYY01000005">
    <property type="protein sequence ID" value="SKB70226.1"/>
    <property type="molecule type" value="Genomic_DNA"/>
</dbReference>